<feature type="transmembrane region" description="Helical" evidence="1">
    <location>
        <begin position="86"/>
        <end position="110"/>
    </location>
</feature>
<evidence type="ECO:0000256" key="1">
    <source>
        <dbReference type="SAM" id="Phobius"/>
    </source>
</evidence>
<protein>
    <recommendedName>
        <fullName evidence="3">Metal-dependent hydrolase</fullName>
    </recommendedName>
</protein>
<proteinExistence type="predicted"/>
<dbReference type="AlphaFoldDB" id="A0A0F9QZN9"/>
<sequence length="328" mass="38494">MDIFSHTFIGTLACLLSLTKLSPVSIMLIWIMALFPDIDIFLEPLQKIKKMYFLSHRAGSHSYITGLIITGIVSLFTALLRNSSFFLFFEMWFGGFIGYSIHVSLDFFTASKMPIFYPLSKKEYRLIADRAINPILGLFSCLNLLVLIHFFYAGANYYEFMALTSFYLYIYIILFGFRAMLRITVQIRSTKGSHYIPGFLPIFYLIYENKVNEKGMTFKLTKHSIFSSKKKELLKKQILNNSKEMFFYEMAKEISREYRFFHKWDAIFPFFQEEDDLINVILILAESYSRMSSHFLSIVFNKNTKQIISKNNGFSNFKKWKKNNGFNS</sequence>
<gene>
    <name evidence="2" type="ORF">LCGC14_0639210</name>
</gene>
<accession>A0A0F9QZN9</accession>
<feature type="transmembrane region" description="Helical" evidence="1">
    <location>
        <begin position="160"/>
        <end position="181"/>
    </location>
</feature>
<feature type="transmembrane region" description="Helical" evidence="1">
    <location>
        <begin position="131"/>
        <end position="154"/>
    </location>
</feature>
<organism evidence="2">
    <name type="scientific">marine sediment metagenome</name>
    <dbReference type="NCBI Taxonomy" id="412755"/>
    <lineage>
        <taxon>unclassified sequences</taxon>
        <taxon>metagenomes</taxon>
        <taxon>ecological metagenomes</taxon>
    </lineage>
</organism>
<reference evidence="2" key="1">
    <citation type="journal article" date="2015" name="Nature">
        <title>Complex archaea that bridge the gap between prokaryotes and eukaryotes.</title>
        <authorList>
            <person name="Spang A."/>
            <person name="Saw J.H."/>
            <person name="Jorgensen S.L."/>
            <person name="Zaremba-Niedzwiedzka K."/>
            <person name="Martijn J."/>
            <person name="Lind A.E."/>
            <person name="van Eijk R."/>
            <person name="Schleper C."/>
            <person name="Guy L."/>
            <person name="Ettema T.J."/>
        </authorList>
    </citation>
    <scope>NUCLEOTIDE SEQUENCE</scope>
</reference>
<feature type="transmembrane region" description="Helical" evidence="1">
    <location>
        <begin position="63"/>
        <end position="80"/>
    </location>
</feature>
<name>A0A0F9QZN9_9ZZZZ</name>
<dbReference type="EMBL" id="LAZR01001151">
    <property type="protein sequence ID" value="KKN49775.1"/>
    <property type="molecule type" value="Genomic_DNA"/>
</dbReference>
<comment type="caution">
    <text evidence="2">The sequence shown here is derived from an EMBL/GenBank/DDBJ whole genome shotgun (WGS) entry which is preliminary data.</text>
</comment>
<keyword evidence="1" id="KW-0472">Membrane</keyword>
<dbReference type="PANTHER" id="PTHR40031:SF1">
    <property type="entry name" value="MEMBRANE-BOUND METAL-DEPENDENT HYDROLASE"/>
    <property type="match status" value="1"/>
</dbReference>
<dbReference type="InterPro" id="IPR053170">
    <property type="entry name" value="Transcription_regulator"/>
</dbReference>
<dbReference type="Pfam" id="PF04307">
    <property type="entry name" value="YdjM"/>
    <property type="match status" value="1"/>
</dbReference>
<evidence type="ECO:0000313" key="2">
    <source>
        <dbReference type="EMBL" id="KKN49775.1"/>
    </source>
</evidence>
<dbReference type="PANTHER" id="PTHR40031">
    <property type="entry name" value="HYPOTHETICAL MEMBRANE SPANNING PROTEIN"/>
    <property type="match status" value="1"/>
</dbReference>
<keyword evidence="1" id="KW-1133">Transmembrane helix</keyword>
<dbReference type="InterPro" id="IPR007404">
    <property type="entry name" value="YdjM-like"/>
</dbReference>
<evidence type="ECO:0008006" key="3">
    <source>
        <dbReference type="Google" id="ProtNLM"/>
    </source>
</evidence>
<keyword evidence="1" id="KW-0812">Transmembrane</keyword>